<keyword evidence="2" id="KW-0444">Lipid biosynthesis</keyword>
<gene>
    <name evidence="4" type="ORF">FBZ95_102132</name>
</gene>
<accession>A0A560KC65</accession>
<dbReference type="InterPro" id="IPR001249">
    <property type="entry name" value="AcCoA_biotinCC"/>
</dbReference>
<protein>
    <recommendedName>
        <fullName evidence="2">Biotin carboxyl carrier protein of acetyl-CoA carboxylase</fullName>
    </recommendedName>
</protein>
<dbReference type="SUPFAM" id="SSF51230">
    <property type="entry name" value="Single hybrid motif"/>
    <property type="match status" value="1"/>
</dbReference>
<name>A0A560KC65_9BRAD</name>
<comment type="pathway">
    <text evidence="2">Lipid metabolism; fatty acid biosynthesis.</text>
</comment>
<dbReference type="CDD" id="cd06850">
    <property type="entry name" value="biotinyl_domain"/>
    <property type="match status" value="1"/>
</dbReference>
<dbReference type="PROSITE" id="PS50968">
    <property type="entry name" value="BIOTINYL_LIPOYL"/>
    <property type="match status" value="1"/>
</dbReference>
<keyword evidence="2" id="KW-0092">Biotin</keyword>
<sequence length="78" mass="8247">MVKQVLAPLPGLFYRKPSPDAAPFKQEGDPVAAGETIGLIEAMKSFFPVEADVAGTLARFLAQDGDTVDADQAIAELE</sequence>
<evidence type="ECO:0000259" key="3">
    <source>
        <dbReference type="PROSITE" id="PS50968"/>
    </source>
</evidence>
<dbReference type="InterPro" id="IPR000089">
    <property type="entry name" value="Biotin_lipoyl"/>
</dbReference>
<dbReference type="AlphaFoldDB" id="A0A560KC65"/>
<keyword evidence="5" id="KW-1185">Reference proteome</keyword>
<dbReference type="InterPro" id="IPR011053">
    <property type="entry name" value="Single_hybrid_motif"/>
</dbReference>
<dbReference type="GO" id="GO:0009317">
    <property type="term" value="C:acetyl-CoA carboxylase complex"/>
    <property type="evidence" value="ECO:0007669"/>
    <property type="project" value="InterPro"/>
</dbReference>
<feature type="domain" description="Lipoyl-binding" evidence="3">
    <location>
        <begin position="2"/>
        <end position="78"/>
    </location>
</feature>
<keyword evidence="2" id="KW-0443">Lipid metabolism</keyword>
<proteinExistence type="predicted"/>
<dbReference type="Proteomes" id="UP000315914">
    <property type="component" value="Unassembled WGS sequence"/>
</dbReference>
<comment type="caution">
    <text evidence="4">The sequence shown here is derived from an EMBL/GenBank/DDBJ whole genome shotgun (WGS) entry which is preliminary data.</text>
</comment>
<evidence type="ECO:0000313" key="5">
    <source>
        <dbReference type="Proteomes" id="UP000315914"/>
    </source>
</evidence>
<dbReference type="PRINTS" id="PR01071">
    <property type="entry name" value="ACOABIOTINCC"/>
</dbReference>
<dbReference type="UniPathway" id="UPA00094"/>
<dbReference type="STRING" id="1399419.A5906_14120"/>
<comment type="function">
    <text evidence="1 2">This protein is a component of the acetyl coenzyme A carboxylase complex; first, biotin carboxylase catalyzes the carboxylation of the carrier protein and then the transcarboxylase transfers the carboxyl group to form malonyl-CoA.</text>
</comment>
<dbReference type="OrthoDB" id="5297413at2"/>
<keyword evidence="2" id="KW-0275">Fatty acid biosynthesis</keyword>
<dbReference type="GO" id="GO:0006633">
    <property type="term" value="P:fatty acid biosynthetic process"/>
    <property type="evidence" value="ECO:0007669"/>
    <property type="project" value="UniProtKB-UniPathway"/>
</dbReference>
<dbReference type="Pfam" id="PF00364">
    <property type="entry name" value="Biotin_lipoyl"/>
    <property type="match status" value="1"/>
</dbReference>
<evidence type="ECO:0000256" key="2">
    <source>
        <dbReference type="RuleBase" id="RU364072"/>
    </source>
</evidence>
<keyword evidence="2" id="KW-0276">Fatty acid metabolism</keyword>
<dbReference type="Gene3D" id="2.40.50.100">
    <property type="match status" value="1"/>
</dbReference>
<evidence type="ECO:0000313" key="4">
    <source>
        <dbReference type="EMBL" id="TWB80915.1"/>
    </source>
</evidence>
<reference evidence="4 5" key="1">
    <citation type="submission" date="2019-06" db="EMBL/GenBank/DDBJ databases">
        <title>Genomic Encyclopedia of Type Strains, Phase IV (KMG-V): Genome sequencing to study the core and pangenomes of soil and plant-associated prokaryotes.</title>
        <authorList>
            <person name="Whitman W."/>
        </authorList>
    </citation>
    <scope>NUCLEOTIDE SEQUENCE [LARGE SCALE GENOMIC DNA]</scope>
    <source>
        <strain evidence="4 5">BR 10556</strain>
    </source>
</reference>
<dbReference type="EMBL" id="VITW01000002">
    <property type="protein sequence ID" value="TWB80915.1"/>
    <property type="molecule type" value="Genomic_DNA"/>
</dbReference>
<dbReference type="GO" id="GO:0003989">
    <property type="term" value="F:acetyl-CoA carboxylase activity"/>
    <property type="evidence" value="ECO:0007669"/>
    <property type="project" value="InterPro"/>
</dbReference>
<organism evidence="4 5">
    <name type="scientific">Bradyrhizobium sacchari</name>
    <dbReference type="NCBI Taxonomy" id="1399419"/>
    <lineage>
        <taxon>Bacteria</taxon>
        <taxon>Pseudomonadati</taxon>
        <taxon>Pseudomonadota</taxon>
        <taxon>Alphaproteobacteria</taxon>
        <taxon>Hyphomicrobiales</taxon>
        <taxon>Nitrobacteraceae</taxon>
        <taxon>Bradyrhizobium</taxon>
    </lineage>
</organism>
<evidence type="ECO:0000256" key="1">
    <source>
        <dbReference type="ARBA" id="ARBA00003761"/>
    </source>
</evidence>
<dbReference type="NCBIfam" id="NF005457">
    <property type="entry name" value="PRK07051.1"/>
    <property type="match status" value="1"/>
</dbReference>